<proteinExistence type="predicted"/>
<dbReference type="InterPro" id="IPR001647">
    <property type="entry name" value="HTH_TetR"/>
</dbReference>
<name>A0ABV2A1V7_9ACTN</name>
<dbReference type="Pfam" id="PF00440">
    <property type="entry name" value="TetR_N"/>
    <property type="match status" value="1"/>
</dbReference>
<dbReference type="PANTHER" id="PTHR43479:SF7">
    <property type="entry name" value="TETR-FAMILY TRANSCRIPTIONAL REGULATOR"/>
    <property type="match status" value="1"/>
</dbReference>
<dbReference type="Gene3D" id="1.10.357.10">
    <property type="entry name" value="Tetracycline Repressor, domain 2"/>
    <property type="match status" value="1"/>
</dbReference>
<feature type="DNA-binding region" description="H-T-H motif" evidence="2">
    <location>
        <begin position="32"/>
        <end position="51"/>
    </location>
</feature>
<dbReference type="InterPro" id="IPR050624">
    <property type="entry name" value="HTH-type_Tx_Regulator"/>
</dbReference>
<keyword evidence="1 2" id="KW-0238">DNA-binding</keyword>
<gene>
    <name evidence="4" type="ORF">ABUK86_24255</name>
</gene>
<feature type="domain" description="HTH tetR-type" evidence="3">
    <location>
        <begin position="9"/>
        <end position="69"/>
    </location>
</feature>
<evidence type="ECO:0000259" key="3">
    <source>
        <dbReference type="PROSITE" id="PS50977"/>
    </source>
</evidence>
<keyword evidence="5" id="KW-1185">Reference proteome</keyword>
<sequence length="199" mass="22586">MTNEDRRTLRTRAALRAAFVSRVLADGYAGVRVEHIAAAADVGRATFYTHFRDKEALYDHVVEVVLGELRERMAPVDREGVGFTGWPVAELFRHAAEQPDVYRLILRGEGDGRGLRALVEAWTEAAHDIFAERARAHRIRPRVDLRVVARAWVGEQVSVLLWWLESPAPRPDVEQVVETLVELSRRGRYWATGFDSISD</sequence>
<evidence type="ECO:0000256" key="1">
    <source>
        <dbReference type="ARBA" id="ARBA00023125"/>
    </source>
</evidence>
<dbReference type="InterPro" id="IPR036271">
    <property type="entry name" value="Tet_transcr_reg_TetR-rel_C_sf"/>
</dbReference>
<dbReference type="SUPFAM" id="SSF46689">
    <property type="entry name" value="Homeodomain-like"/>
    <property type="match status" value="1"/>
</dbReference>
<dbReference type="RefSeq" id="WP_344180931.1">
    <property type="nucleotide sequence ID" value="NZ_JBEQNA010000013.1"/>
</dbReference>
<evidence type="ECO:0000256" key="2">
    <source>
        <dbReference type="PROSITE-ProRule" id="PRU00335"/>
    </source>
</evidence>
<dbReference type="InterPro" id="IPR009057">
    <property type="entry name" value="Homeodomain-like_sf"/>
</dbReference>
<dbReference type="Proteomes" id="UP001432401">
    <property type="component" value="Unassembled WGS sequence"/>
</dbReference>
<dbReference type="PANTHER" id="PTHR43479">
    <property type="entry name" value="ACREF/ENVCD OPERON REPRESSOR-RELATED"/>
    <property type="match status" value="1"/>
</dbReference>
<organism evidence="4 5">
    <name type="scientific">Nocardiopsis tropica</name>
    <dbReference type="NCBI Taxonomy" id="109330"/>
    <lineage>
        <taxon>Bacteria</taxon>
        <taxon>Bacillati</taxon>
        <taxon>Actinomycetota</taxon>
        <taxon>Actinomycetes</taxon>
        <taxon>Streptosporangiales</taxon>
        <taxon>Nocardiopsidaceae</taxon>
        <taxon>Nocardiopsis</taxon>
    </lineage>
</organism>
<comment type="caution">
    <text evidence="4">The sequence shown here is derived from an EMBL/GenBank/DDBJ whole genome shotgun (WGS) entry which is preliminary data.</text>
</comment>
<dbReference type="PROSITE" id="PS50977">
    <property type="entry name" value="HTH_TETR_2"/>
    <property type="match status" value="1"/>
</dbReference>
<dbReference type="SUPFAM" id="SSF48498">
    <property type="entry name" value="Tetracyclin repressor-like, C-terminal domain"/>
    <property type="match status" value="1"/>
</dbReference>
<dbReference type="EMBL" id="JBEQNB010000014">
    <property type="protein sequence ID" value="MES0836911.1"/>
    <property type="molecule type" value="Genomic_DNA"/>
</dbReference>
<protein>
    <submittedName>
        <fullName evidence="4">TetR/AcrR family transcriptional regulator</fullName>
    </submittedName>
</protein>
<accession>A0ABV2A1V7</accession>
<evidence type="ECO:0000313" key="4">
    <source>
        <dbReference type="EMBL" id="MES0836911.1"/>
    </source>
</evidence>
<evidence type="ECO:0000313" key="5">
    <source>
        <dbReference type="Proteomes" id="UP001432401"/>
    </source>
</evidence>
<reference evidence="4 5" key="1">
    <citation type="submission" date="2024-06" db="EMBL/GenBank/DDBJ databases">
        <authorList>
            <person name="Bataeva Y.V."/>
            <person name="Grigorian L.N."/>
            <person name="Solomentsev V.I."/>
        </authorList>
    </citation>
    <scope>NUCLEOTIDE SEQUENCE [LARGE SCALE GENOMIC DNA]</scope>
    <source>
        <strain evidence="5">SCPM-O-B-12605 (RCAM04882)</strain>
    </source>
</reference>